<dbReference type="InterPro" id="IPR001041">
    <property type="entry name" value="2Fe-2S_ferredoxin-type"/>
</dbReference>
<dbReference type="InterPro" id="IPR006058">
    <property type="entry name" value="2Fe2S_fd_BS"/>
</dbReference>
<evidence type="ECO:0000313" key="8">
    <source>
        <dbReference type="EMBL" id="TVM17733.1"/>
    </source>
</evidence>
<dbReference type="PANTHER" id="PTHR44379">
    <property type="entry name" value="OXIDOREDUCTASE WITH IRON-SULFUR SUBUNIT"/>
    <property type="match status" value="1"/>
</dbReference>
<reference evidence="8 9" key="1">
    <citation type="submission" date="2018-06" db="EMBL/GenBank/DDBJ databases">
        <title>Complete genome of Desulfovibrio indonesiensis P37SLT.</title>
        <authorList>
            <person name="Crispim J.S."/>
            <person name="Vidigal P.M.P."/>
            <person name="Silva L.C.F."/>
            <person name="Laguardia C.N."/>
            <person name="Araujo L.C."/>
            <person name="Dias R.S."/>
            <person name="Sousa M.P."/>
            <person name="Paula S.O."/>
            <person name="Silva C."/>
        </authorList>
    </citation>
    <scope>NUCLEOTIDE SEQUENCE [LARGE SCALE GENOMIC DNA]</scope>
    <source>
        <strain evidence="8 9">P37SLT</strain>
    </source>
</reference>
<evidence type="ECO:0000259" key="7">
    <source>
        <dbReference type="PROSITE" id="PS51085"/>
    </source>
</evidence>
<dbReference type="InterPro" id="IPR036010">
    <property type="entry name" value="2Fe-2S_ferredoxin-like_sf"/>
</dbReference>
<feature type="domain" description="2Fe-2S ferredoxin-type" evidence="7">
    <location>
        <begin position="30"/>
        <end position="106"/>
    </location>
</feature>
<keyword evidence="2" id="KW-0479">Metal-binding</keyword>
<feature type="compositionally biased region" description="Low complexity" evidence="6">
    <location>
        <begin position="1"/>
        <end position="16"/>
    </location>
</feature>
<dbReference type="Gene3D" id="3.10.20.30">
    <property type="match status" value="1"/>
</dbReference>
<dbReference type="OrthoDB" id="9775084at2"/>
<dbReference type="GO" id="GO:0046872">
    <property type="term" value="F:metal ion binding"/>
    <property type="evidence" value="ECO:0007669"/>
    <property type="project" value="UniProtKB-KW"/>
</dbReference>
<dbReference type="InterPro" id="IPR002888">
    <property type="entry name" value="2Fe-2S-bd"/>
</dbReference>
<evidence type="ECO:0000256" key="6">
    <source>
        <dbReference type="SAM" id="MobiDB-lite"/>
    </source>
</evidence>
<comment type="caution">
    <text evidence="8">The sequence shown here is derived from an EMBL/GenBank/DDBJ whole genome shotgun (WGS) entry which is preliminary data.</text>
</comment>
<proteinExistence type="predicted"/>
<name>A0A7M3MG47_9BACT</name>
<dbReference type="EMBL" id="QMIE01000006">
    <property type="protein sequence ID" value="TVM17733.1"/>
    <property type="molecule type" value="Genomic_DNA"/>
</dbReference>
<evidence type="ECO:0000256" key="1">
    <source>
        <dbReference type="ARBA" id="ARBA00022714"/>
    </source>
</evidence>
<organism evidence="8 9">
    <name type="scientific">Oceanidesulfovibrio indonesiensis</name>
    <dbReference type="NCBI Taxonomy" id="54767"/>
    <lineage>
        <taxon>Bacteria</taxon>
        <taxon>Pseudomonadati</taxon>
        <taxon>Thermodesulfobacteriota</taxon>
        <taxon>Desulfovibrionia</taxon>
        <taxon>Desulfovibrionales</taxon>
        <taxon>Desulfovibrionaceae</taxon>
        <taxon>Oceanidesulfovibrio</taxon>
    </lineage>
</organism>
<evidence type="ECO:0000313" key="9">
    <source>
        <dbReference type="Proteomes" id="UP000448292"/>
    </source>
</evidence>
<keyword evidence="5" id="KW-0411">Iron-sulfur</keyword>
<sequence>MAVAMTTAAARHAQAQDPDENPPSDIQGMVPVSLSINGRAYRLLVEPRWTLLYVMREELGITGPKEGCGRGECGACTVLLEDIPRYACLTLAVEASGKRVESTEGLLGPDEELGPVQQAFLEHDAYQCGYCTPGQVVAAEGLLRKNPQPSFDEIRIGMSGNLCRCGTYNNIFKAVESAAKKQG</sequence>
<dbReference type="Pfam" id="PF00111">
    <property type="entry name" value="Fer2"/>
    <property type="match status" value="1"/>
</dbReference>
<keyword evidence="1" id="KW-0001">2Fe-2S</keyword>
<dbReference type="Proteomes" id="UP000448292">
    <property type="component" value="Unassembled WGS sequence"/>
</dbReference>
<dbReference type="FunFam" id="1.10.150.120:FF:000003">
    <property type="entry name" value="Carbon monoxide dehydrogenase, small subunit"/>
    <property type="match status" value="1"/>
</dbReference>
<dbReference type="AlphaFoldDB" id="A0A7M3MG47"/>
<gene>
    <name evidence="8" type="ORF">DPQ33_08535</name>
</gene>
<evidence type="ECO:0000256" key="2">
    <source>
        <dbReference type="ARBA" id="ARBA00022723"/>
    </source>
</evidence>
<dbReference type="GO" id="GO:0016491">
    <property type="term" value="F:oxidoreductase activity"/>
    <property type="evidence" value="ECO:0007669"/>
    <property type="project" value="UniProtKB-KW"/>
</dbReference>
<protein>
    <submittedName>
        <fullName evidence="8">(2Fe-2S)-binding protein</fullName>
    </submittedName>
</protein>
<dbReference type="PROSITE" id="PS00197">
    <property type="entry name" value="2FE2S_FER_1"/>
    <property type="match status" value="1"/>
</dbReference>
<dbReference type="Pfam" id="PF01799">
    <property type="entry name" value="Fer2_2"/>
    <property type="match status" value="1"/>
</dbReference>
<keyword evidence="3" id="KW-0560">Oxidoreductase</keyword>
<dbReference type="Gene3D" id="1.10.150.120">
    <property type="entry name" value="[2Fe-2S]-binding domain"/>
    <property type="match status" value="1"/>
</dbReference>
<evidence type="ECO:0000256" key="3">
    <source>
        <dbReference type="ARBA" id="ARBA00023002"/>
    </source>
</evidence>
<dbReference type="CDD" id="cd00207">
    <property type="entry name" value="fer2"/>
    <property type="match status" value="1"/>
</dbReference>
<keyword evidence="4" id="KW-0408">Iron</keyword>
<dbReference type="PROSITE" id="PS51085">
    <property type="entry name" value="2FE2S_FER_2"/>
    <property type="match status" value="1"/>
</dbReference>
<dbReference type="SUPFAM" id="SSF47741">
    <property type="entry name" value="CO dehydrogenase ISP C-domain like"/>
    <property type="match status" value="1"/>
</dbReference>
<dbReference type="GO" id="GO:0051537">
    <property type="term" value="F:2 iron, 2 sulfur cluster binding"/>
    <property type="evidence" value="ECO:0007669"/>
    <property type="project" value="UniProtKB-KW"/>
</dbReference>
<evidence type="ECO:0000256" key="5">
    <source>
        <dbReference type="ARBA" id="ARBA00023014"/>
    </source>
</evidence>
<accession>A0A7M3MG47</accession>
<dbReference type="PANTHER" id="PTHR44379:SF5">
    <property type="entry name" value="OXIDOREDUCTASE WITH IRON-SULFUR SUBUNIT"/>
    <property type="match status" value="1"/>
</dbReference>
<dbReference type="SUPFAM" id="SSF54292">
    <property type="entry name" value="2Fe-2S ferredoxin-like"/>
    <property type="match status" value="1"/>
</dbReference>
<evidence type="ECO:0000256" key="4">
    <source>
        <dbReference type="ARBA" id="ARBA00023004"/>
    </source>
</evidence>
<feature type="region of interest" description="Disordered" evidence="6">
    <location>
        <begin position="1"/>
        <end position="28"/>
    </location>
</feature>
<dbReference type="InterPro" id="IPR051452">
    <property type="entry name" value="Diverse_Oxidoreductases"/>
</dbReference>
<dbReference type="InterPro" id="IPR012675">
    <property type="entry name" value="Beta-grasp_dom_sf"/>
</dbReference>
<keyword evidence="9" id="KW-1185">Reference proteome</keyword>
<dbReference type="InterPro" id="IPR036884">
    <property type="entry name" value="2Fe-2S-bd_dom_sf"/>
</dbReference>